<dbReference type="EMBL" id="JARJCW010000152">
    <property type="protein sequence ID" value="KAJ7190311.1"/>
    <property type="molecule type" value="Genomic_DNA"/>
</dbReference>
<evidence type="ECO:0000313" key="2">
    <source>
        <dbReference type="Proteomes" id="UP001219525"/>
    </source>
</evidence>
<comment type="caution">
    <text evidence="1">The sequence shown here is derived from an EMBL/GenBank/DDBJ whole genome shotgun (WGS) entry which is preliminary data.</text>
</comment>
<gene>
    <name evidence="1" type="ORF">GGX14DRAFT_326719</name>
</gene>
<proteinExistence type="predicted"/>
<accession>A0AAD6UMD2</accession>
<name>A0AAD6UMD2_9AGAR</name>
<organism evidence="1 2">
    <name type="scientific">Mycena pura</name>
    <dbReference type="NCBI Taxonomy" id="153505"/>
    <lineage>
        <taxon>Eukaryota</taxon>
        <taxon>Fungi</taxon>
        <taxon>Dikarya</taxon>
        <taxon>Basidiomycota</taxon>
        <taxon>Agaricomycotina</taxon>
        <taxon>Agaricomycetes</taxon>
        <taxon>Agaricomycetidae</taxon>
        <taxon>Agaricales</taxon>
        <taxon>Marasmiineae</taxon>
        <taxon>Mycenaceae</taxon>
        <taxon>Mycena</taxon>
    </lineage>
</organism>
<feature type="non-terminal residue" evidence="1">
    <location>
        <position position="95"/>
    </location>
</feature>
<feature type="non-terminal residue" evidence="1">
    <location>
        <position position="1"/>
    </location>
</feature>
<dbReference type="Proteomes" id="UP001219525">
    <property type="component" value="Unassembled WGS sequence"/>
</dbReference>
<dbReference type="AlphaFoldDB" id="A0AAD6UMD2"/>
<reference evidence="1" key="1">
    <citation type="submission" date="2023-03" db="EMBL/GenBank/DDBJ databases">
        <title>Massive genome expansion in bonnet fungi (Mycena s.s.) driven by repeated elements and novel gene families across ecological guilds.</title>
        <authorList>
            <consortium name="Lawrence Berkeley National Laboratory"/>
            <person name="Harder C.B."/>
            <person name="Miyauchi S."/>
            <person name="Viragh M."/>
            <person name="Kuo A."/>
            <person name="Thoen E."/>
            <person name="Andreopoulos B."/>
            <person name="Lu D."/>
            <person name="Skrede I."/>
            <person name="Drula E."/>
            <person name="Henrissat B."/>
            <person name="Morin E."/>
            <person name="Kohler A."/>
            <person name="Barry K."/>
            <person name="LaButti K."/>
            <person name="Morin E."/>
            <person name="Salamov A."/>
            <person name="Lipzen A."/>
            <person name="Mereny Z."/>
            <person name="Hegedus B."/>
            <person name="Baldrian P."/>
            <person name="Stursova M."/>
            <person name="Weitz H."/>
            <person name="Taylor A."/>
            <person name="Grigoriev I.V."/>
            <person name="Nagy L.G."/>
            <person name="Martin F."/>
            <person name="Kauserud H."/>
        </authorList>
    </citation>
    <scope>NUCLEOTIDE SEQUENCE</scope>
    <source>
        <strain evidence="1">9144</strain>
    </source>
</reference>
<sequence>YMNKIADLVPDPNMLMFVDEAAKNDRTTGRPKGRSLVGKRCFQRRPFVRGQRFSILPVLTLDGIVTHDIIKGTQCASSRSNVKTQIPLTNPYPGP</sequence>
<keyword evidence="2" id="KW-1185">Reference proteome</keyword>
<evidence type="ECO:0000313" key="1">
    <source>
        <dbReference type="EMBL" id="KAJ7190311.1"/>
    </source>
</evidence>
<protein>
    <submittedName>
        <fullName evidence="1">Uncharacterized protein</fullName>
    </submittedName>
</protein>